<evidence type="ECO:0000313" key="1">
    <source>
        <dbReference type="EMBL" id="GLO38217.1"/>
    </source>
</evidence>
<name>A0AA37R974_PSEPU</name>
<evidence type="ECO:0000313" key="2">
    <source>
        <dbReference type="Proteomes" id="UP001161257"/>
    </source>
</evidence>
<comment type="caution">
    <text evidence="1">The sequence shown here is derived from an EMBL/GenBank/DDBJ whole genome shotgun (WGS) entry which is preliminary data.</text>
</comment>
<gene>
    <name evidence="1" type="ORF">PPUN14671_50540</name>
</gene>
<reference evidence="1" key="1">
    <citation type="submission" date="2023-01" db="EMBL/GenBank/DDBJ databases">
        <title>Whole-genome sequence of Pseudomonas putida NBRC 14671.</title>
        <authorList>
            <person name="Morohoshi T."/>
            <person name="Someya N."/>
        </authorList>
    </citation>
    <scope>NUCLEOTIDE SEQUENCE</scope>
    <source>
        <strain evidence="1">NBRC 14671</strain>
    </source>
</reference>
<organism evidence="1 2">
    <name type="scientific">Pseudomonas putida</name>
    <name type="common">Arthrobacter siderocapsulatus</name>
    <dbReference type="NCBI Taxonomy" id="303"/>
    <lineage>
        <taxon>Bacteria</taxon>
        <taxon>Pseudomonadati</taxon>
        <taxon>Pseudomonadota</taxon>
        <taxon>Gammaproteobacteria</taxon>
        <taxon>Pseudomonadales</taxon>
        <taxon>Pseudomonadaceae</taxon>
        <taxon>Pseudomonas</taxon>
    </lineage>
</organism>
<dbReference type="RefSeq" id="WP_284357143.1">
    <property type="nucleotide sequence ID" value="NZ_BSKF01000019.1"/>
</dbReference>
<dbReference type="Proteomes" id="UP001161257">
    <property type="component" value="Unassembled WGS sequence"/>
</dbReference>
<protein>
    <submittedName>
        <fullName evidence="1">Uncharacterized protein</fullName>
    </submittedName>
</protein>
<proteinExistence type="predicted"/>
<sequence length="65" mass="7316">MSDAFQRGLERAFARKKNNVASAKPKVTQAKPVVKAVTGFDEELYRTTIISKMIKLIHKIQGVKQ</sequence>
<dbReference type="EMBL" id="BSKJ01000016">
    <property type="protein sequence ID" value="GLO38217.1"/>
    <property type="molecule type" value="Genomic_DNA"/>
</dbReference>
<dbReference type="AlphaFoldDB" id="A0AA37R974"/>
<accession>A0AA37R974</accession>